<dbReference type="PANTHER" id="PTHR30508:SF6">
    <property type="entry name" value="UPF0051 PROTEIN MJ0034"/>
    <property type="match status" value="1"/>
</dbReference>
<organism evidence="2 3">
    <name type="scientific">Haliovirga abyssi</name>
    <dbReference type="NCBI Taxonomy" id="2996794"/>
    <lineage>
        <taxon>Bacteria</taxon>
        <taxon>Fusobacteriati</taxon>
        <taxon>Fusobacteriota</taxon>
        <taxon>Fusobacteriia</taxon>
        <taxon>Fusobacteriales</taxon>
        <taxon>Haliovirgaceae</taxon>
        <taxon>Haliovirga</taxon>
    </lineage>
</organism>
<dbReference type="PANTHER" id="PTHR30508">
    <property type="entry name" value="FES CLUSTER ASSEMBLY PROTEIN SUF"/>
    <property type="match status" value="1"/>
</dbReference>
<dbReference type="SUPFAM" id="SSF101960">
    <property type="entry name" value="Stabilizer of iron transporter SufD"/>
    <property type="match status" value="1"/>
</dbReference>
<keyword evidence="2" id="KW-0547">Nucleotide-binding</keyword>
<feature type="domain" description="SUF system FeS cluster assembly SufBD core" evidence="1">
    <location>
        <begin position="100"/>
        <end position="316"/>
    </location>
</feature>
<evidence type="ECO:0000313" key="2">
    <source>
        <dbReference type="EMBL" id="BDU50575.1"/>
    </source>
</evidence>
<dbReference type="InterPro" id="IPR037284">
    <property type="entry name" value="SUF_FeS_clus_asmbl_SufBD_sf"/>
</dbReference>
<keyword evidence="3" id="KW-1185">Reference proteome</keyword>
<dbReference type="InterPro" id="IPR000825">
    <property type="entry name" value="SUF_FeS_clus_asmbl_SufBD_core"/>
</dbReference>
<dbReference type="InterPro" id="IPR055346">
    <property type="entry name" value="Fe-S_cluster_assembly_SufBD"/>
</dbReference>
<dbReference type="Pfam" id="PF01458">
    <property type="entry name" value="SUFBD_core"/>
    <property type="match status" value="1"/>
</dbReference>
<keyword evidence="2" id="KW-0067">ATP-binding</keyword>
<dbReference type="Proteomes" id="UP001321582">
    <property type="component" value="Chromosome"/>
</dbReference>
<gene>
    <name evidence="2" type="ORF">HLVA_11440</name>
</gene>
<protein>
    <submittedName>
        <fullName evidence="2">ABC transporter ATP-binding protein</fullName>
    </submittedName>
</protein>
<dbReference type="GO" id="GO:0005524">
    <property type="term" value="F:ATP binding"/>
    <property type="evidence" value="ECO:0007669"/>
    <property type="project" value="UniProtKB-KW"/>
</dbReference>
<accession>A0AAU9DBE4</accession>
<dbReference type="GO" id="GO:0016226">
    <property type="term" value="P:iron-sulfur cluster assembly"/>
    <property type="evidence" value="ECO:0007669"/>
    <property type="project" value="InterPro"/>
</dbReference>
<name>A0AAU9DBE4_9FUSO</name>
<proteinExistence type="predicted"/>
<dbReference type="AlphaFoldDB" id="A0AAU9DBE4"/>
<reference evidence="2 3" key="1">
    <citation type="submission" date="2022-11" db="EMBL/GenBank/DDBJ databases">
        <title>Haliovirga abyssi gen. nov., sp. nov., a mesophilic fermentative bacterium isolated from the Iheya North hydrothermal field and the proposal of Haliovirgaceae fam. nov.</title>
        <authorList>
            <person name="Miyazaki U."/>
            <person name="Tame A."/>
            <person name="Miyazaki J."/>
            <person name="Takai K."/>
            <person name="Sawayama S."/>
            <person name="Kitajima M."/>
            <person name="Okamoto A."/>
            <person name="Nakagawa S."/>
        </authorList>
    </citation>
    <scope>NUCLEOTIDE SEQUENCE [LARGE SCALE GENOMIC DNA]</scope>
    <source>
        <strain evidence="2 3">IC12</strain>
    </source>
</reference>
<dbReference type="EMBL" id="AP027059">
    <property type="protein sequence ID" value="BDU50575.1"/>
    <property type="molecule type" value="Genomic_DNA"/>
</dbReference>
<dbReference type="KEGG" id="haby:HLVA_11440"/>
<evidence type="ECO:0000313" key="3">
    <source>
        <dbReference type="Proteomes" id="UP001321582"/>
    </source>
</evidence>
<evidence type="ECO:0000259" key="1">
    <source>
        <dbReference type="Pfam" id="PF01458"/>
    </source>
</evidence>
<sequence length="319" mass="35599">MTNQDNMDKEFEALVNAVEKTGADKNIFKGTQNGFMLVDKNKVLGLNTVEGLEVNAEEIENGIKAKIRVLKGYKLEKPVHMCFGITGDIGEQIIESEYLLEEGSEAKFISHCSFPNAINVIHKMTSKIKIEKNAKMKYEEVHYHSETGGVEVIPYTEAVVEDGGYFRSDFKLVKGRVGKLDIYYNFSLKDRAIAEMDSKIYGKKDDIIKVKEIISLDGEESKGTVKARVFASDNTYSEVYTEIYGNAPYCKGHVDCVEVVKGKNAEVSAIPIIKVTNDLAELTHEASIGRVNKKELETLMARGLDEDEATDMIVKGMLK</sequence>
<dbReference type="RefSeq" id="WP_307903439.1">
    <property type="nucleotide sequence ID" value="NZ_AP027059.1"/>
</dbReference>